<name>A0A8J6QX60_9BACT</name>
<dbReference type="EMBL" id="JACWUN010000007">
    <property type="protein sequence ID" value="MBD1400551.1"/>
    <property type="molecule type" value="Genomic_DNA"/>
</dbReference>
<gene>
    <name evidence="1" type="ORF">ICT70_07690</name>
</gene>
<accession>A0A8J6QX60</accession>
<reference evidence="1" key="1">
    <citation type="submission" date="2020-09" db="EMBL/GenBank/DDBJ databases">
        <title>Pelobacter alkaliphilus sp. nov., a novel anaerobic arsenate-reducing bacterium from terrestrial mud volcano.</title>
        <authorList>
            <person name="Khomyakova M.A."/>
            <person name="Merkel A.Y."/>
            <person name="Slobodkin A.I."/>
        </authorList>
    </citation>
    <scope>NUCLEOTIDE SEQUENCE</scope>
    <source>
        <strain evidence="1">M08fum</strain>
    </source>
</reference>
<evidence type="ECO:0000313" key="2">
    <source>
        <dbReference type="Proteomes" id="UP000632828"/>
    </source>
</evidence>
<dbReference type="RefSeq" id="WP_191155180.1">
    <property type="nucleotide sequence ID" value="NZ_JACWUN010000007.1"/>
</dbReference>
<organism evidence="1 2">
    <name type="scientific">Pelovirga terrestris</name>
    <dbReference type="NCBI Taxonomy" id="2771352"/>
    <lineage>
        <taxon>Bacteria</taxon>
        <taxon>Pseudomonadati</taxon>
        <taxon>Thermodesulfobacteriota</taxon>
        <taxon>Desulfuromonadia</taxon>
        <taxon>Geobacterales</taxon>
        <taxon>Geobacteraceae</taxon>
        <taxon>Pelovirga</taxon>
    </lineage>
</organism>
<sequence>MRYVINELKMIPGVLGACFVQTDIGVTAANLPAVFKKERLESIGNSLAKIYAAGATSLDKFSCLSLHFDESVVVARAVGADTICFVICDPAYSLNPLIMSLDLLQEEISDPSGWEG</sequence>
<proteinExistence type="predicted"/>
<protein>
    <submittedName>
        <fullName evidence="1">Uncharacterized protein</fullName>
    </submittedName>
</protein>
<evidence type="ECO:0000313" key="1">
    <source>
        <dbReference type="EMBL" id="MBD1400551.1"/>
    </source>
</evidence>
<dbReference type="AlphaFoldDB" id="A0A8J6QX60"/>
<dbReference type="Proteomes" id="UP000632828">
    <property type="component" value="Unassembled WGS sequence"/>
</dbReference>
<keyword evidence="2" id="KW-1185">Reference proteome</keyword>
<comment type="caution">
    <text evidence="1">The sequence shown here is derived from an EMBL/GenBank/DDBJ whole genome shotgun (WGS) entry which is preliminary data.</text>
</comment>